<evidence type="ECO:0000313" key="10">
    <source>
        <dbReference type="Proteomes" id="UP000055590"/>
    </source>
</evidence>
<evidence type="ECO:0000313" key="9">
    <source>
        <dbReference type="EMBL" id="AKU93047.1"/>
    </source>
</evidence>
<dbReference type="InterPro" id="IPR003594">
    <property type="entry name" value="HATPase_dom"/>
</dbReference>
<dbReference type="PANTHER" id="PTHR43395:SF1">
    <property type="entry name" value="CHEMOTAXIS PROTEIN CHEA"/>
    <property type="match status" value="1"/>
</dbReference>
<evidence type="ECO:0000256" key="3">
    <source>
        <dbReference type="ARBA" id="ARBA00022553"/>
    </source>
</evidence>
<feature type="domain" description="HPt" evidence="8">
    <location>
        <begin position="1"/>
        <end position="109"/>
    </location>
</feature>
<dbReference type="SUPFAM" id="SSF50341">
    <property type="entry name" value="CheW-like"/>
    <property type="match status" value="1"/>
</dbReference>
<accession>A0A0K1PHR0</accession>
<sequence>MRPDLSRYRELFEAEVAEHLSGFDRALLAIEREGATKRQPPGETFDAIFRHAHSIKGLAAAMGLAPIASLAHRLEELLEKLRSREVLAPGTVELLFAVSRRLGEMVASDDAVDDFPDLDSVLAYAEAPELPPSGGPPLPALAATTRIRTDALDDLLDEVDELLLASARLGELGRSADGRRSRLDDELDGLQRLARRLHAKVLTARLTPVSRLVDRLTRLCRDVALAEGRRVELRVAGEETELDRAVIDELADPLGHLVRNCVVHGIEPAGERLSKGKPEIGLVHLAIRRDRDRVAIELADDGRGIDVEALETEAIASGQMTRESAAAMTREGRLRVCLMPGVSTARGVTENAGRGVGMDAVATAVEGLGGTLSIDSEPEKGTRFTLTLPSGVATASLLVVGAGEDLFGLPASRVIGAGADLEEPAIVRSLAELVGAPSRPSSEAGIRVILETGAGRVALEVERILGVEEAVLRPLSPPLDRLPGILGAAFLGSGRSVFVLDVGGLLDTQARCMDPPLGVAGIGSR</sequence>
<dbReference type="SMART" id="SM00073">
    <property type="entry name" value="HPT"/>
    <property type="match status" value="1"/>
</dbReference>
<dbReference type="GO" id="GO:0006935">
    <property type="term" value="P:chemotaxis"/>
    <property type="evidence" value="ECO:0007669"/>
    <property type="project" value="InterPro"/>
</dbReference>
<feature type="modified residue" description="Phosphohistidine" evidence="6">
    <location>
        <position position="53"/>
    </location>
</feature>
<keyword evidence="3 6" id="KW-0597">Phosphoprotein</keyword>
<dbReference type="InterPro" id="IPR037006">
    <property type="entry name" value="CheA-like_homodim_sf"/>
</dbReference>
<evidence type="ECO:0000259" key="7">
    <source>
        <dbReference type="PROSITE" id="PS50109"/>
    </source>
</evidence>
<dbReference type="InterPro" id="IPR036097">
    <property type="entry name" value="HisK_dim/P_sf"/>
</dbReference>
<name>A0A0K1PHR0_9BACT</name>
<dbReference type="RefSeq" id="WP_050727127.1">
    <property type="nucleotide sequence ID" value="NZ_CP012332.1"/>
</dbReference>
<dbReference type="Gene3D" id="3.30.565.10">
    <property type="entry name" value="Histidine kinase-like ATPase, C-terminal domain"/>
    <property type="match status" value="1"/>
</dbReference>
<dbReference type="FunFam" id="3.30.565.10:FF:000016">
    <property type="entry name" value="Chemotaxis protein CheA, putative"/>
    <property type="match status" value="1"/>
</dbReference>
<dbReference type="Gene3D" id="1.20.120.160">
    <property type="entry name" value="HPT domain"/>
    <property type="match status" value="1"/>
</dbReference>
<dbReference type="InterPro" id="IPR005467">
    <property type="entry name" value="His_kinase_dom"/>
</dbReference>
<evidence type="ECO:0000256" key="4">
    <source>
        <dbReference type="ARBA" id="ARBA00022679"/>
    </source>
</evidence>
<dbReference type="Gene3D" id="2.30.30.40">
    <property type="entry name" value="SH3 Domains"/>
    <property type="match status" value="1"/>
</dbReference>
<keyword evidence="10" id="KW-1185">Reference proteome</keyword>
<feature type="domain" description="Histidine kinase" evidence="7">
    <location>
        <begin position="154"/>
        <end position="392"/>
    </location>
</feature>
<dbReference type="EC" id="2.7.13.3" evidence="2"/>
<dbReference type="InterPro" id="IPR051315">
    <property type="entry name" value="Bact_Chemotaxis_CheA"/>
</dbReference>
<dbReference type="OrthoDB" id="9803176at2"/>
<evidence type="ECO:0000256" key="2">
    <source>
        <dbReference type="ARBA" id="ARBA00012438"/>
    </source>
</evidence>
<reference evidence="9 10" key="1">
    <citation type="submission" date="2015-08" db="EMBL/GenBank/DDBJ databases">
        <authorList>
            <person name="Babu N.S."/>
            <person name="Beckwith C.J."/>
            <person name="Beseler K.G."/>
            <person name="Brison A."/>
            <person name="Carone J.V."/>
            <person name="Caskin T.P."/>
            <person name="Diamond M."/>
            <person name="Durham M.E."/>
            <person name="Foxe J.M."/>
            <person name="Go M."/>
            <person name="Henderson B.A."/>
            <person name="Jones I.B."/>
            <person name="McGettigan J.A."/>
            <person name="Micheletti S.J."/>
            <person name="Nasrallah M.E."/>
            <person name="Ortiz D."/>
            <person name="Piller C.R."/>
            <person name="Privatt S.R."/>
            <person name="Schneider S.L."/>
            <person name="Sharp S."/>
            <person name="Smith T.C."/>
            <person name="Stanton J.D."/>
            <person name="Ullery H.E."/>
            <person name="Wilson R.J."/>
            <person name="Serrano M.G."/>
            <person name="Buck G."/>
            <person name="Lee V."/>
            <person name="Wang Y."/>
            <person name="Carvalho R."/>
            <person name="Voegtly L."/>
            <person name="Shi R."/>
            <person name="Duckworth R."/>
            <person name="Johnson A."/>
            <person name="Loviza R."/>
            <person name="Walstead R."/>
            <person name="Shah Z."/>
            <person name="Kiflezghi M."/>
            <person name="Wade K."/>
            <person name="Ball S.L."/>
            <person name="Bradley K.W."/>
            <person name="Asai D.J."/>
            <person name="Bowman C.A."/>
            <person name="Russell D.A."/>
            <person name="Pope W.H."/>
            <person name="Jacobs-Sera D."/>
            <person name="Hendrix R.W."/>
            <person name="Hatfull G.F."/>
        </authorList>
    </citation>
    <scope>NUCLEOTIDE SEQUENCE [LARGE SCALE GENOMIC DNA]</scope>
    <source>
        <strain evidence="9 10">DSM 27710</strain>
    </source>
</reference>
<dbReference type="Proteomes" id="UP000055590">
    <property type="component" value="Chromosome"/>
</dbReference>
<keyword evidence="5 9" id="KW-0418">Kinase</keyword>
<evidence type="ECO:0000256" key="6">
    <source>
        <dbReference type="PROSITE-ProRule" id="PRU00110"/>
    </source>
</evidence>
<dbReference type="SMART" id="SM00260">
    <property type="entry name" value="CheW"/>
    <property type="match status" value="1"/>
</dbReference>
<dbReference type="InterPro" id="IPR002545">
    <property type="entry name" value="CheW-lke_dom"/>
</dbReference>
<dbReference type="GO" id="GO:0000155">
    <property type="term" value="F:phosphorelay sensor kinase activity"/>
    <property type="evidence" value="ECO:0007669"/>
    <property type="project" value="InterPro"/>
</dbReference>
<dbReference type="Pfam" id="PF02518">
    <property type="entry name" value="HATPase_c"/>
    <property type="match status" value="1"/>
</dbReference>
<protein>
    <recommendedName>
        <fullName evidence="2">histidine kinase</fullName>
        <ecNumber evidence="2">2.7.13.3</ecNumber>
    </recommendedName>
</protein>
<dbReference type="PROSITE" id="PS50109">
    <property type="entry name" value="HIS_KIN"/>
    <property type="match status" value="1"/>
</dbReference>
<keyword evidence="4" id="KW-0808">Transferase</keyword>
<dbReference type="SUPFAM" id="SSF55874">
    <property type="entry name" value="ATPase domain of HSP90 chaperone/DNA topoisomerase II/histidine kinase"/>
    <property type="match status" value="1"/>
</dbReference>
<dbReference type="STRING" id="1391653.AKJ08_3434"/>
<dbReference type="Pfam" id="PF01627">
    <property type="entry name" value="Hpt"/>
    <property type="match status" value="1"/>
</dbReference>
<dbReference type="EMBL" id="CP012332">
    <property type="protein sequence ID" value="AKU93047.1"/>
    <property type="molecule type" value="Genomic_DNA"/>
</dbReference>
<comment type="catalytic activity">
    <reaction evidence="1">
        <text>ATP + protein L-histidine = ADP + protein N-phospho-L-histidine.</text>
        <dbReference type="EC" id="2.7.13.3"/>
    </reaction>
</comment>
<evidence type="ECO:0000256" key="1">
    <source>
        <dbReference type="ARBA" id="ARBA00000085"/>
    </source>
</evidence>
<dbReference type="InterPro" id="IPR008207">
    <property type="entry name" value="Sig_transdc_His_kin_Hpt_dom"/>
</dbReference>
<dbReference type="PANTHER" id="PTHR43395">
    <property type="entry name" value="SENSOR HISTIDINE KINASE CHEA"/>
    <property type="match status" value="1"/>
</dbReference>
<dbReference type="PROSITE" id="PS50894">
    <property type="entry name" value="HPT"/>
    <property type="match status" value="1"/>
</dbReference>
<dbReference type="CDD" id="cd00088">
    <property type="entry name" value="HPT"/>
    <property type="match status" value="1"/>
</dbReference>
<dbReference type="SUPFAM" id="SSF47384">
    <property type="entry name" value="Homodimeric domain of signal transducing histidine kinase"/>
    <property type="match status" value="1"/>
</dbReference>
<dbReference type="InterPro" id="IPR036061">
    <property type="entry name" value="CheW-like_dom_sf"/>
</dbReference>
<dbReference type="Pfam" id="PF01584">
    <property type="entry name" value="CheW"/>
    <property type="match status" value="1"/>
</dbReference>
<gene>
    <name evidence="9" type="ORF">AKJ08_3434</name>
</gene>
<proteinExistence type="predicted"/>
<dbReference type="SMART" id="SM00387">
    <property type="entry name" value="HATPase_c"/>
    <property type="match status" value="1"/>
</dbReference>
<dbReference type="InterPro" id="IPR036641">
    <property type="entry name" value="HPT_dom_sf"/>
</dbReference>
<evidence type="ECO:0000259" key="8">
    <source>
        <dbReference type="PROSITE" id="PS50894"/>
    </source>
</evidence>
<dbReference type="PATRIC" id="fig|1391653.3.peg.3584"/>
<dbReference type="KEGG" id="vin:AKJ08_3434"/>
<dbReference type="InterPro" id="IPR036890">
    <property type="entry name" value="HATPase_C_sf"/>
</dbReference>
<evidence type="ECO:0000256" key="5">
    <source>
        <dbReference type="ARBA" id="ARBA00022777"/>
    </source>
</evidence>
<dbReference type="Gene3D" id="1.10.287.560">
    <property type="entry name" value="Histidine kinase CheA-like, homodimeric domain"/>
    <property type="match status" value="1"/>
</dbReference>
<dbReference type="PRINTS" id="PR00344">
    <property type="entry name" value="BCTRLSENSOR"/>
</dbReference>
<dbReference type="InterPro" id="IPR004358">
    <property type="entry name" value="Sig_transdc_His_kin-like_C"/>
</dbReference>
<dbReference type="AlphaFoldDB" id="A0A0K1PHR0"/>
<organism evidence="9 10">
    <name type="scientific">Vulgatibacter incomptus</name>
    <dbReference type="NCBI Taxonomy" id="1391653"/>
    <lineage>
        <taxon>Bacteria</taxon>
        <taxon>Pseudomonadati</taxon>
        <taxon>Myxococcota</taxon>
        <taxon>Myxococcia</taxon>
        <taxon>Myxococcales</taxon>
        <taxon>Cystobacterineae</taxon>
        <taxon>Vulgatibacteraceae</taxon>
        <taxon>Vulgatibacter</taxon>
    </lineage>
</organism>
<dbReference type="SUPFAM" id="SSF47226">
    <property type="entry name" value="Histidine-containing phosphotransfer domain, HPT domain"/>
    <property type="match status" value="1"/>
</dbReference>